<dbReference type="GO" id="GO:0009117">
    <property type="term" value="P:nucleotide metabolic process"/>
    <property type="evidence" value="ECO:0007669"/>
    <property type="project" value="UniProtKB-KW"/>
</dbReference>
<evidence type="ECO:0000256" key="3">
    <source>
        <dbReference type="HAMAP-Rule" id="MF_00528"/>
    </source>
</evidence>
<comment type="similarity">
    <text evidence="3">Belongs to the Maf family.</text>
</comment>
<dbReference type="GO" id="GO:0047429">
    <property type="term" value="F:nucleoside triphosphate diphosphatase activity"/>
    <property type="evidence" value="ECO:0007669"/>
    <property type="project" value="UniProtKB-EC"/>
</dbReference>
<dbReference type="InterPro" id="IPR029001">
    <property type="entry name" value="ITPase-like_fam"/>
</dbReference>
<keyword evidence="3" id="KW-0546">Nucleotide metabolism</keyword>
<comment type="function">
    <text evidence="3">Nucleoside triphosphate pyrophosphatase. May have a dual role in cell division arrest and in preventing the incorporation of modified nucleotides into cellular nucleic acids.</text>
</comment>
<evidence type="ECO:0000313" key="5">
    <source>
        <dbReference type="Proteomes" id="UP000186465"/>
    </source>
</evidence>
<keyword evidence="3" id="KW-0963">Cytoplasm</keyword>
<comment type="caution">
    <text evidence="3">Lacks conserved residue(s) required for the propagation of feature annotation.</text>
</comment>
<comment type="subcellular location">
    <subcellularLocation>
        <location evidence="3">Cytoplasm</location>
    </subcellularLocation>
</comment>
<evidence type="ECO:0000256" key="2">
    <source>
        <dbReference type="ARBA" id="ARBA00022801"/>
    </source>
</evidence>
<protein>
    <recommendedName>
        <fullName evidence="3">Nucleoside triphosphate pyrophosphatase</fullName>
        <ecNumber evidence="3">3.6.1.9</ecNumber>
    </recommendedName>
    <alternativeName>
        <fullName evidence="3">Nucleotide pyrophosphatase</fullName>
        <shortName evidence="3">Nucleotide PPase</shortName>
    </alternativeName>
</protein>
<comment type="cofactor">
    <cofactor evidence="1 3">
        <name>a divalent metal cation</name>
        <dbReference type="ChEBI" id="CHEBI:60240"/>
    </cofactor>
</comment>
<proteinExistence type="inferred from homology"/>
<keyword evidence="5" id="KW-1185">Reference proteome</keyword>
<comment type="catalytic activity">
    <reaction evidence="3">
        <text>a 2'-deoxyribonucleoside 5'-triphosphate + H2O = a 2'-deoxyribonucleoside 5'-phosphate + diphosphate + H(+)</text>
        <dbReference type="Rhea" id="RHEA:44644"/>
        <dbReference type="ChEBI" id="CHEBI:15377"/>
        <dbReference type="ChEBI" id="CHEBI:15378"/>
        <dbReference type="ChEBI" id="CHEBI:33019"/>
        <dbReference type="ChEBI" id="CHEBI:61560"/>
        <dbReference type="ChEBI" id="CHEBI:65317"/>
        <dbReference type="EC" id="3.6.1.9"/>
    </reaction>
</comment>
<dbReference type="Gene3D" id="3.90.950.10">
    <property type="match status" value="1"/>
</dbReference>
<dbReference type="PIRSF" id="PIRSF006305">
    <property type="entry name" value="Maf"/>
    <property type="match status" value="1"/>
</dbReference>
<evidence type="ECO:0000256" key="1">
    <source>
        <dbReference type="ARBA" id="ARBA00001968"/>
    </source>
</evidence>
<dbReference type="SUPFAM" id="SSF52972">
    <property type="entry name" value="ITPase-like"/>
    <property type="match status" value="1"/>
</dbReference>
<dbReference type="InterPro" id="IPR003697">
    <property type="entry name" value="Maf-like"/>
</dbReference>
<dbReference type="HAMAP" id="MF_00528">
    <property type="entry name" value="Maf"/>
    <property type="match status" value="1"/>
</dbReference>
<dbReference type="OrthoDB" id="3527985at2"/>
<keyword evidence="2 3" id="KW-0378">Hydrolase</keyword>
<organism evidence="4 5">
    <name type="scientific">Boudabousia marimammalium</name>
    <dbReference type="NCBI Taxonomy" id="156892"/>
    <lineage>
        <taxon>Bacteria</taxon>
        <taxon>Bacillati</taxon>
        <taxon>Actinomycetota</taxon>
        <taxon>Actinomycetes</taxon>
        <taxon>Actinomycetales</taxon>
        <taxon>Actinomycetaceae</taxon>
        <taxon>Boudabousia</taxon>
    </lineage>
</organism>
<comment type="caution">
    <text evidence="4">The sequence shown here is derived from an EMBL/GenBank/DDBJ whole genome shotgun (WGS) entry which is preliminary data.</text>
</comment>
<gene>
    <name evidence="4" type="ORF">BM477_02285</name>
</gene>
<name>A0A1Q5PS52_9ACTO</name>
<dbReference type="EMBL" id="MPDM01000002">
    <property type="protein sequence ID" value="OKL50240.1"/>
    <property type="molecule type" value="Genomic_DNA"/>
</dbReference>
<reference evidence="5" key="1">
    <citation type="submission" date="2016-11" db="EMBL/GenBank/DDBJ databases">
        <title>Actinomyces gypaetusis sp. nov. isolated from Gypaetus barbatus in Qinghai Tibet Plateau China.</title>
        <authorList>
            <person name="Meng X."/>
        </authorList>
    </citation>
    <scope>NUCLEOTIDE SEQUENCE [LARGE SCALE GENOMIC DNA]</scope>
    <source>
        <strain evidence="5">DSM 15383</strain>
    </source>
</reference>
<dbReference type="EC" id="3.6.1.9" evidence="3"/>
<evidence type="ECO:0000313" key="4">
    <source>
        <dbReference type="EMBL" id="OKL50240.1"/>
    </source>
</evidence>
<feature type="active site" description="Proton acceptor" evidence="3">
    <location>
        <position position="87"/>
    </location>
</feature>
<dbReference type="PANTHER" id="PTHR43213">
    <property type="entry name" value="BIFUNCTIONAL DTTP/UTP PYROPHOSPHATASE/METHYLTRANSFERASE PROTEIN-RELATED"/>
    <property type="match status" value="1"/>
</dbReference>
<dbReference type="AlphaFoldDB" id="A0A1Q5PS52"/>
<dbReference type="PANTHER" id="PTHR43213:SF5">
    <property type="entry name" value="BIFUNCTIONAL DTTP_UTP PYROPHOSPHATASE_METHYLTRANSFERASE PROTEIN-RELATED"/>
    <property type="match status" value="1"/>
</dbReference>
<dbReference type="Pfam" id="PF02545">
    <property type="entry name" value="Maf"/>
    <property type="match status" value="1"/>
</dbReference>
<accession>A0A1Q5PS52</accession>
<dbReference type="RefSeq" id="WP_075361065.1">
    <property type="nucleotide sequence ID" value="NZ_MPDM01000002.1"/>
</dbReference>
<dbReference type="CDD" id="cd00555">
    <property type="entry name" value="Maf"/>
    <property type="match status" value="1"/>
</dbReference>
<dbReference type="Proteomes" id="UP000186465">
    <property type="component" value="Unassembled WGS sequence"/>
</dbReference>
<dbReference type="STRING" id="156892.BM477_02285"/>
<sequence length="242" mass="26233">MAQKTQGLQITTILASQSPARLETLRSAGIEPQVKVSEVDEDAVQAAHTGESYPGIVMALATAKAQEVYRELKLADSTSPTIVIGADTMLEIEGELIGKPHRKEIARQRWQAMRNSEGQLHTGHCVIFNPALLQQLNPADAPDDATVSPHYLRTVGTNFVSISATETTLVHFGNPTDADLERYLNTPEPLHVAGSFTVDGLGGAFIDRVEGDYHSVVGISLPLLRRILNSEGANWTDLWTAN</sequence>
<dbReference type="GO" id="GO:0005737">
    <property type="term" value="C:cytoplasm"/>
    <property type="evidence" value="ECO:0007669"/>
    <property type="project" value="UniProtKB-SubCell"/>
</dbReference>
<comment type="catalytic activity">
    <reaction evidence="3">
        <text>a ribonucleoside 5'-triphosphate + H2O = a ribonucleoside 5'-phosphate + diphosphate + H(+)</text>
        <dbReference type="Rhea" id="RHEA:23996"/>
        <dbReference type="ChEBI" id="CHEBI:15377"/>
        <dbReference type="ChEBI" id="CHEBI:15378"/>
        <dbReference type="ChEBI" id="CHEBI:33019"/>
        <dbReference type="ChEBI" id="CHEBI:58043"/>
        <dbReference type="ChEBI" id="CHEBI:61557"/>
        <dbReference type="EC" id="3.6.1.9"/>
    </reaction>
</comment>